<feature type="transmembrane region" description="Helical" evidence="7">
    <location>
        <begin position="350"/>
        <end position="371"/>
    </location>
</feature>
<dbReference type="OrthoDB" id="294541at2759"/>
<organism evidence="9">
    <name type="scientific">Hydra vulgaris</name>
    <name type="common">Hydra</name>
    <name type="synonym">Hydra attenuata</name>
    <dbReference type="NCBI Taxonomy" id="6087"/>
    <lineage>
        <taxon>Eukaryota</taxon>
        <taxon>Metazoa</taxon>
        <taxon>Cnidaria</taxon>
        <taxon>Hydrozoa</taxon>
        <taxon>Hydroidolina</taxon>
        <taxon>Anthoathecata</taxon>
        <taxon>Aplanulata</taxon>
        <taxon>Hydridae</taxon>
        <taxon>Hydra</taxon>
    </lineage>
</organism>
<feature type="transmembrane region" description="Helical" evidence="7">
    <location>
        <begin position="269"/>
        <end position="287"/>
    </location>
</feature>
<evidence type="ECO:0000256" key="6">
    <source>
        <dbReference type="ARBA" id="ARBA00038166"/>
    </source>
</evidence>
<comment type="subcellular location">
    <subcellularLocation>
        <location evidence="1">Membrane</location>
        <topology evidence="1">Multi-pass membrane protein</topology>
    </subcellularLocation>
</comment>
<feature type="transmembrane region" description="Helical" evidence="7">
    <location>
        <begin position="232"/>
        <end position="249"/>
    </location>
</feature>
<feature type="transmembrane region" description="Helical" evidence="7">
    <location>
        <begin position="415"/>
        <end position="438"/>
    </location>
</feature>
<name>T2M9B6_HYDVU</name>
<gene>
    <name evidence="9" type="primary">TMEM104</name>
</gene>
<dbReference type="EMBL" id="HAAD01002409">
    <property type="protein sequence ID" value="CDG68641.1"/>
    <property type="molecule type" value="mRNA"/>
</dbReference>
<feature type="transmembrane region" description="Helical" evidence="7">
    <location>
        <begin position="44"/>
        <end position="71"/>
    </location>
</feature>
<feature type="domain" description="Amino acid transporter transmembrane" evidence="8">
    <location>
        <begin position="132"/>
        <end position="454"/>
    </location>
</feature>
<dbReference type="PANTHER" id="PTHR16189">
    <property type="entry name" value="TRANSMEMBRANE PROTEIN 104-RELATED"/>
    <property type="match status" value="1"/>
</dbReference>
<feature type="transmembrane region" description="Helical" evidence="7">
    <location>
        <begin position="392"/>
        <end position="409"/>
    </location>
</feature>
<evidence type="ECO:0000256" key="7">
    <source>
        <dbReference type="SAM" id="Phobius"/>
    </source>
</evidence>
<feature type="transmembrane region" description="Helical" evidence="7">
    <location>
        <begin position="464"/>
        <end position="481"/>
    </location>
</feature>
<feature type="domain" description="Amino acid transporter transmembrane" evidence="8">
    <location>
        <begin position="14"/>
        <end position="68"/>
    </location>
</feature>
<feature type="transmembrane region" description="Helical" evidence="7">
    <location>
        <begin position="299"/>
        <end position="330"/>
    </location>
</feature>
<feature type="transmembrane region" description="Helical" evidence="7">
    <location>
        <begin position="137"/>
        <end position="156"/>
    </location>
</feature>
<dbReference type="GO" id="GO:0016020">
    <property type="term" value="C:membrane"/>
    <property type="evidence" value="ECO:0007669"/>
    <property type="project" value="UniProtKB-SubCell"/>
</dbReference>
<comment type="similarity">
    <text evidence="6">Belongs to the TMEM104 family.</text>
</comment>
<accession>T2M9B6</accession>
<dbReference type="AlphaFoldDB" id="T2M9B6"/>
<evidence type="ECO:0000256" key="3">
    <source>
        <dbReference type="ARBA" id="ARBA00022989"/>
    </source>
</evidence>
<keyword evidence="3 7" id="KW-1133">Transmembrane helix</keyword>
<feature type="transmembrane region" description="Helical" evidence="7">
    <location>
        <begin position="200"/>
        <end position="220"/>
    </location>
</feature>
<keyword evidence="5" id="KW-0325">Glycoprotein</keyword>
<evidence type="ECO:0000256" key="1">
    <source>
        <dbReference type="ARBA" id="ARBA00004141"/>
    </source>
</evidence>
<dbReference type="InterPro" id="IPR013057">
    <property type="entry name" value="AA_transpt_TM"/>
</dbReference>
<dbReference type="Pfam" id="PF01490">
    <property type="entry name" value="Aa_trans"/>
    <property type="match status" value="2"/>
</dbReference>
<reference evidence="9" key="1">
    <citation type="journal article" date="2013" name="Genome Biol. Evol.">
        <title>Punctuated emergences of genetic and phenotypic innovations in eumetazoan, bilaterian, euteleostome, and hominidae ancestors.</title>
        <authorList>
            <person name="Wenger Y."/>
            <person name="Galliot B."/>
        </authorList>
    </citation>
    <scope>NUCLEOTIDE SEQUENCE</scope>
    <source>
        <tissue evidence="9">Whole animals</tissue>
    </source>
</reference>
<evidence type="ECO:0000256" key="5">
    <source>
        <dbReference type="ARBA" id="ARBA00023180"/>
    </source>
</evidence>
<evidence type="ECO:0000313" key="9">
    <source>
        <dbReference type="EMBL" id="CDG68641.1"/>
    </source>
</evidence>
<keyword evidence="4 7" id="KW-0472">Membrane</keyword>
<protein>
    <submittedName>
        <fullName evidence="9">Transmembrane protein 104</fullName>
    </submittedName>
</protein>
<evidence type="ECO:0000256" key="2">
    <source>
        <dbReference type="ARBA" id="ARBA00022692"/>
    </source>
</evidence>
<sequence length="487" mass="55408">MSNLKISEDVQYYSWQIAFVYVFNLIVGAGALTLPKAFAQTGWVLGLAALGVLALMSYCTTTFMIEAMSIANAIIRIKNKSGPTESVTNDAFPEVEQTLNIQTDEDNEDLISNHSNNEVYLYEITEKVEMGQLARFFFNKVGLVLYYIVIALYLYGDLAIYAAAVPKSLTTVICGGTVSFKKEDLKNPCKNAKSLSVEDMYRIMLVVFVALLCPFAFFNLSKTKLLQIFTTLFRWIAFILMIILAIVKISNGEGTHRVKLLDFTKLPNFFGVAVYAFMCQHSLPSIVTPVRNKSRINFIILMDFFLVSLFYVLLVKFLLWQVLTAVFSVAESKLEDLYTLNFESPAFCKYFLELFPVFTLSTSFPIIAITLRENLKTLFMKEDRQYGLFMRRYLFPLVTVTPPVIIAFVTSDVNFLVSVTGSYAGAVIQYVIPVMLVYSGRNQIKKCLGSYVNKYRSPFRQRSWIFFVIAWYAACLIFVTIDHIRHS</sequence>
<keyword evidence="2 7" id="KW-0812">Transmembrane</keyword>
<evidence type="ECO:0000256" key="4">
    <source>
        <dbReference type="ARBA" id="ARBA00023136"/>
    </source>
</evidence>
<dbReference type="PANTHER" id="PTHR16189:SF0">
    <property type="entry name" value="TRANSMEMBRANE PROTEIN 104"/>
    <property type="match status" value="1"/>
</dbReference>
<evidence type="ECO:0000259" key="8">
    <source>
        <dbReference type="Pfam" id="PF01490"/>
    </source>
</evidence>
<proteinExistence type="evidence at transcript level"/>
<feature type="transmembrane region" description="Helical" evidence="7">
    <location>
        <begin position="12"/>
        <end position="32"/>
    </location>
</feature>